<name>A0A6G5RNK8_9ACTN</name>
<keyword evidence="1" id="KW-0175">Coiled coil</keyword>
<evidence type="ECO:0000313" key="4">
    <source>
        <dbReference type="Proteomes" id="UP000495940"/>
    </source>
</evidence>
<keyword evidence="4" id="KW-1185">Reference proteome</keyword>
<proteinExistence type="predicted"/>
<feature type="region of interest" description="Disordered" evidence="2">
    <location>
        <begin position="1"/>
        <end position="22"/>
    </location>
</feature>
<dbReference type="Proteomes" id="UP000495940">
    <property type="component" value="Chromosome"/>
</dbReference>
<dbReference type="Pfam" id="PF09660">
    <property type="entry name" value="DUF2397"/>
    <property type="match status" value="1"/>
</dbReference>
<dbReference type="KEGG" id="shaw:CEB94_36260"/>
<dbReference type="AlphaFoldDB" id="A0A6G5RNK8"/>
<evidence type="ECO:0000313" key="3">
    <source>
        <dbReference type="EMBL" id="QCD59653.1"/>
    </source>
</evidence>
<sequence length="544" mass="59470">MSVAVRTLDGMAGNEQKVPHGEEADAEAWQRLSAYAYLSAPERLEYIAVMRVFCGTLLADLSVSDLLAKLAEKDAPGASLDAETLTRRLEELVRWGNLLRSTHTVKATSITEYQRSRSRYQLSKLGERVQRSADEVLAGADAAREVSSELLVLVDRGLREIAAMAAAPGGADPQKALERISTLFVQFAEFAESVRDFYAYLGQVLARYDLDSAEYQGFKELLLDYVEAITEDVSFRAPRIAAHLDVAWPHLPMLLARIDAHAAGMGALADGLTETRVQRSRGRDIADWEGLREWFTDTGGHSSQVDQLRDATLRALQSLLANAKRMLRSASGEMSRRKDLLRLAAWFDAAEPEEAHDLAVAAFGLYGARHLGVAPDPDRSVPAYVSWWTGPVVDVPVALRERGSRTPRGRAAAAEDHSEQKRHLMEQARQQAEARQAAADELRSASGRFDQVRLSAPAMRLLLELLTTALGNARLSKDARDFLLDGAQADDVDLGIRLNAWRTPGRSTVLRSVEGDLTADDLTLAAESPAIESTSAPAMGEASA</sequence>
<evidence type="ECO:0000256" key="1">
    <source>
        <dbReference type="SAM" id="Coils"/>
    </source>
</evidence>
<protein>
    <submittedName>
        <fullName evidence="3">TIGR02677 family protein</fullName>
    </submittedName>
</protein>
<dbReference type="InterPro" id="IPR013493">
    <property type="entry name" value="CHP02677"/>
</dbReference>
<dbReference type="EMBL" id="CP021978">
    <property type="protein sequence ID" value="QCD59653.1"/>
    <property type="molecule type" value="Genomic_DNA"/>
</dbReference>
<dbReference type="NCBIfam" id="TIGR02677">
    <property type="entry name" value="TIGR02677 family protein"/>
    <property type="match status" value="1"/>
</dbReference>
<accession>A0A6G5RNK8</accession>
<reference evidence="3 4" key="1">
    <citation type="submission" date="2017-06" db="EMBL/GenBank/DDBJ databases">
        <title>Complete Genome Sequence of Streptomyces hawaiiensis NRRL 15010 and insights into acyldepsipeptides biosynthesis.</title>
        <authorList>
            <person name="Mariita R.M."/>
            <person name="Sello J.K."/>
        </authorList>
    </citation>
    <scope>NUCLEOTIDE SEQUENCE [LARGE SCALE GENOMIC DNA]</scope>
    <source>
        <strain evidence="3 4">ATCC 12236</strain>
    </source>
</reference>
<evidence type="ECO:0000256" key="2">
    <source>
        <dbReference type="SAM" id="MobiDB-lite"/>
    </source>
</evidence>
<gene>
    <name evidence="3" type="ORF">CEB94_36260</name>
</gene>
<feature type="coiled-coil region" evidence="1">
    <location>
        <begin position="411"/>
        <end position="445"/>
    </location>
</feature>
<organism evidence="3 4">
    <name type="scientific">Streptomyces hawaiiensis</name>
    <dbReference type="NCBI Taxonomy" id="67305"/>
    <lineage>
        <taxon>Bacteria</taxon>
        <taxon>Bacillati</taxon>
        <taxon>Actinomycetota</taxon>
        <taxon>Actinomycetes</taxon>
        <taxon>Kitasatosporales</taxon>
        <taxon>Streptomycetaceae</taxon>
        <taxon>Streptomyces</taxon>
    </lineage>
</organism>